<dbReference type="Proteomes" id="UP001054945">
    <property type="component" value="Unassembled WGS sequence"/>
</dbReference>
<keyword evidence="2" id="KW-1185">Reference proteome</keyword>
<gene>
    <name evidence="1" type="ORF">CEXT_668341</name>
</gene>
<organism evidence="1 2">
    <name type="scientific">Caerostris extrusa</name>
    <name type="common">Bark spider</name>
    <name type="synonym">Caerostris bankana</name>
    <dbReference type="NCBI Taxonomy" id="172846"/>
    <lineage>
        <taxon>Eukaryota</taxon>
        <taxon>Metazoa</taxon>
        <taxon>Ecdysozoa</taxon>
        <taxon>Arthropoda</taxon>
        <taxon>Chelicerata</taxon>
        <taxon>Arachnida</taxon>
        <taxon>Araneae</taxon>
        <taxon>Araneomorphae</taxon>
        <taxon>Entelegynae</taxon>
        <taxon>Araneoidea</taxon>
        <taxon>Araneidae</taxon>
        <taxon>Caerostris</taxon>
    </lineage>
</organism>
<evidence type="ECO:0000313" key="1">
    <source>
        <dbReference type="EMBL" id="GIY55077.1"/>
    </source>
</evidence>
<evidence type="ECO:0000313" key="2">
    <source>
        <dbReference type="Proteomes" id="UP001054945"/>
    </source>
</evidence>
<protein>
    <submittedName>
        <fullName evidence="1">Uncharacterized protein</fullName>
    </submittedName>
</protein>
<accession>A0AAV4UB53</accession>
<proteinExistence type="predicted"/>
<name>A0AAV4UB53_CAEEX</name>
<comment type="caution">
    <text evidence="1">The sequence shown here is derived from an EMBL/GenBank/DDBJ whole genome shotgun (WGS) entry which is preliminary data.</text>
</comment>
<reference evidence="1 2" key="1">
    <citation type="submission" date="2021-06" db="EMBL/GenBank/DDBJ databases">
        <title>Caerostris extrusa draft genome.</title>
        <authorList>
            <person name="Kono N."/>
            <person name="Arakawa K."/>
        </authorList>
    </citation>
    <scope>NUCLEOTIDE SEQUENCE [LARGE SCALE GENOMIC DNA]</scope>
</reference>
<dbReference type="EMBL" id="BPLR01012603">
    <property type="protein sequence ID" value="GIY55077.1"/>
    <property type="molecule type" value="Genomic_DNA"/>
</dbReference>
<dbReference type="AlphaFoldDB" id="A0AAV4UB53"/>
<sequence>MKEKFASPKVSKPLVLIYLSNLSRPLMKCSSSSQIICGTFSMSPTIPELSSFPAPRSTQSDKVINFSTQFPRKLVLFILPAKYDGRHLTGFVIPFLKKYYCVQTAIHASSNSMCLSTNPKLQNSKSDLMENLGFYTAMSRCEGSLISVFKKHA</sequence>